<dbReference type="AlphaFoldDB" id="A0A498T142"/>
<dbReference type="Proteomes" id="UP000276991">
    <property type="component" value="Unassembled WGS sequence"/>
</dbReference>
<dbReference type="OrthoDB" id="10594643at2759"/>
<feature type="compositionally biased region" description="Acidic residues" evidence="1">
    <location>
        <begin position="81"/>
        <end position="94"/>
    </location>
</feature>
<evidence type="ECO:0000256" key="1">
    <source>
        <dbReference type="SAM" id="MobiDB-lite"/>
    </source>
</evidence>
<reference evidence="2 3" key="1">
    <citation type="submission" date="2018-08" db="EMBL/GenBank/DDBJ databases">
        <authorList>
            <person name="Laetsch R D."/>
            <person name="Stevens L."/>
            <person name="Kumar S."/>
            <person name="Blaxter L. M."/>
        </authorList>
    </citation>
    <scope>NUCLEOTIDE SEQUENCE [LARGE SCALE GENOMIC DNA]</scope>
</reference>
<evidence type="ECO:0000313" key="3">
    <source>
        <dbReference type="Proteomes" id="UP000276991"/>
    </source>
</evidence>
<protein>
    <recommendedName>
        <fullName evidence="4">Rab-GAP TBC domain-containing protein</fullName>
    </recommendedName>
</protein>
<sequence>MERIGYLVFMVGNIIAIFKMSAPEEQLDIFSVWDYLRREPAMLHVLQEYINERMQVEIALQTRLEEAGRRIAELEGRNAQEMDEEPASQEPEWD</sequence>
<proteinExistence type="predicted"/>
<keyword evidence="3" id="KW-1185">Reference proteome</keyword>
<evidence type="ECO:0000313" key="2">
    <source>
        <dbReference type="EMBL" id="VBB35414.1"/>
    </source>
</evidence>
<feature type="region of interest" description="Disordered" evidence="1">
    <location>
        <begin position="74"/>
        <end position="94"/>
    </location>
</feature>
<dbReference type="EMBL" id="UPTC01005879">
    <property type="protein sequence ID" value="VBB35414.1"/>
    <property type="molecule type" value="Genomic_DNA"/>
</dbReference>
<accession>A0A498T142</accession>
<evidence type="ECO:0008006" key="4">
    <source>
        <dbReference type="Google" id="ProtNLM"/>
    </source>
</evidence>
<gene>
    <name evidence="2" type="ORF">NAV_LOCUS10205</name>
</gene>
<feature type="non-terminal residue" evidence="2">
    <location>
        <position position="94"/>
    </location>
</feature>
<name>A0A498T142_ACAVI</name>
<organism evidence="2 3">
    <name type="scientific">Acanthocheilonema viteae</name>
    <name type="common">Filarial nematode worm</name>
    <name type="synonym">Dipetalonema viteae</name>
    <dbReference type="NCBI Taxonomy" id="6277"/>
    <lineage>
        <taxon>Eukaryota</taxon>
        <taxon>Metazoa</taxon>
        <taxon>Ecdysozoa</taxon>
        <taxon>Nematoda</taxon>
        <taxon>Chromadorea</taxon>
        <taxon>Rhabditida</taxon>
        <taxon>Spirurina</taxon>
        <taxon>Spiruromorpha</taxon>
        <taxon>Filarioidea</taxon>
        <taxon>Onchocercidae</taxon>
        <taxon>Acanthocheilonema</taxon>
    </lineage>
</organism>